<evidence type="ECO:0000256" key="2">
    <source>
        <dbReference type="ARBA" id="ARBA00023163"/>
    </source>
</evidence>
<reference evidence="3 4" key="1">
    <citation type="journal article" date="2012" name="Int. J. Syst. Evol. Microbiol.">
        <title>Shewanella dokdonensis sp. nov., isolated from seawater.</title>
        <authorList>
            <person name="Sung H.R."/>
            <person name="Yoon J.H."/>
            <person name="Ghim S.Y."/>
        </authorList>
    </citation>
    <scope>NUCLEOTIDE SEQUENCE [LARGE SCALE GENOMIC DNA]</scope>
    <source>
        <strain evidence="3 4">DSM 23626</strain>
    </source>
</reference>
<evidence type="ECO:0000313" key="4">
    <source>
        <dbReference type="Proteomes" id="UP000676428"/>
    </source>
</evidence>
<name>A0ABX8DEL2_9GAMM</name>
<dbReference type="Proteomes" id="UP000676428">
    <property type="component" value="Chromosome"/>
</dbReference>
<evidence type="ECO:0000256" key="1">
    <source>
        <dbReference type="ARBA" id="ARBA00023015"/>
    </source>
</evidence>
<organism evidence="3 4">
    <name type="scientific">Shewanella dokdonensis</name>
    <dbReference type="NCBI Taxonomy" id="712036"/>
    <lineage>
        <taxon>Bacteria</taxon>
        <taxon>Pseudomonadati</taxon>
        <taxon>Pseudomonadota</taxon>
        <taxon>Gammaproteobacteria</taxon>
        <taxon>Alteromonadales</taxon>
        <taxon>Shewanellaceae</taxon>
        <taxon>Shewanella</taxon>
    </lineage>
</organism>
<keyword evidence="1" id="KW-0805">Transcription regulation</keyword>
<dbReference type="EMBL" id="CP074572">
    <property type="protein sequence ID" value="QVK23130.1"/>
    <property type="molecule type" value="Genomic_DNA"/>
</dbReference>
<evidence type="ECO:0000313" key="3">
    <source>
        <dbReference type="EMBL" id="QVK23130.1"/>
    </source>
</evidence>
<keyword evidence="2" id="KW-0804">Transcription</keyword>
<accession>A0ABX8DEL2</accession>
<dbReference type="InterPro" id="IPR053721">
    <property type="entry name" value="Fimbrial_Adhesin_Reg"/>
</dbReference>
<gene>
    <name evidence="3" type="ORF">KHX94_18925</name>
</gene>
<keyword evidence="4" id="KW-1185">Reference proteome</keyword>
<dbReference type="Gene3D" id="1.10.10.2690">
    <property type="match status" value="1"/>
</dbReference>
<dbReference type="RefSeq" id="WP_213681771.1">
    <property type="nucleotide sequence ID" value="NZ_CP074572.1"/>
</dbReference>
<proteinExistence type="predicted"/>
<protein>
    <submittedName>
        <fullName evidence="3">Uncharacterized protein</fullName>
    </submittedName>
</protein>
<sequence length="104" mass="11372">MIKPLVPGHETARKINALISLTDITSDDVKTALHHRYVKGHTQTAAAAINGLDEGNFSRTCISLEVVAAKVEICKEEDWALFGYKSPFIQQPHTCEPANKEVAA</sequence>